<sequence length="140" mass="15877">MFVSISPSVQDLDQTFCSLQFADRVKNTALGQANRNVVIANEGYVNGEFSFGSTAASQQEKLRSEVTENVDTSKHYSIKRNDKPNTLTEQNSTESMSGQNEMPIRSRCKFTELVRSKIQQTFFQIGWVFQKLILQILKSN</sequence>
<protein>
    <recommendedName>
        <fullName evidence="3">Kinesin motor domain-containing protein</fullName>
    </recommendedName>
</protein>
<gene>
    <name evidence="4" type="ORF">RFI_31343</name>
</gene>
<dbReference type="GO" id="GO:0005524">
    <property type="term" value="F:ATP binding"/>
    <property type="evidence" value="ECO:0007669"/>
    <property type="project" value="InterPro"/>
</dbReference>
<dbReference type="Proteomes" id="UP000023152">
    <property type="component" value="Unassembled WGS sequence"/>
</dbReference>
<keyword evidence="5" id="KW-1185">Reference proteome</keyword>
<feature type="compositionally biased region" description="Polar residues" evidence="2">
    <location>
        <begin position="84"/>
        <end position="100"/>
    </location>
</feature>
<evidence type="ECO:0000313" key="5">
    <source>
        <dbReference type="Proteomes" id="UP000023152"/>
    </source>
</evidence>
<reference evidence="4 5" key="1">
    <citation type="journal article" date="2013" name="Curr. Biol.">
        <title>The Genome of the Foraminiferan Reticulomyxa filosa.</title>
        <authorList>
            <person name="Glockner G."/>
            <person name="Hulsmann N."/>
            <person name="Schleicher M."/>
            <person name="Noegel A.A."/>
            <person name="Eichinger L."/>
            <person name="Gallinger C."/>
            <person name="Pawlowski J."/>
            <person name="Sierra R."/>
            <person name="Euteneuer U."/>
            <person name="Pillet L."/>
            <person name="Moustafa A."/>
            <person name="Platzer M."/>
            <person name="Groth M."/>
            <person name="Szafranski K."/>
            <person name="Schliwa M."/>
        </authorList>
    </citation>
    <scope>NUCLEOTIDE SEQUENCE [LARGE SCALE GENOMIC DNA]</scope>
</reference>
<dbReference type="GO" id="GO:0003777">
    <property type="term" value="F:microtubule motor activity"/>
    <property type="evidence" value="ECO:0007669"/>
    <property type="project" value="InterPro"/>
</dbReference>
<dbReference type="PROSITE" id="PS50067">
    <property type="entry name" value="KINESIN_MOTOR_2"/>
    <property type="match status" value="1"/>
</dbReference>
<dbReference type="AlphaFoldDB" id="X6LVU1"/>
<evidence type="ECO:0000256" key="2">
    <source>
        <dbReference type="SAM" id="MobiDB-lite"/>
    </source>
</evidence>
<feature type="compositionally biased region" description="Basic and acidic residues" evidence="2">
    <location>
        <begin position="60"/>
        <end position="83"/>
    </location>
</feature>
<comment type="similarity">
    <text evidence="1">Belongs to the TRAFAC class myosin-kinesin ATPase superfamily. Kinesin family.</text>
</comment>
<accession>X6LVU1</accession>
<name>X6LVU1_RETFI</name>
<comment type="caution">
    <text evidence="4">The sequence shown here is derived from an EMBL/GenBank/DDBJ whole genome shotgun (WGS) entry which is preliminary data.</text>
</comment>
<feature type="region of interest" description="Disordered" evidence="2">
    <location>
        <begin position="60"/>
        <end position="102"/>
    </location>
</feature>
<evidence type="ECO:0000313" key="4">
    <source>
        <dbReference type="EMBL" id="ETO06053.1"/>
    </source>
</evidence>
<evidence type="ECO:0000256" key="1">
    <source>
        <dbReference type="PROSITE-ProRule" id="PRU00283"/>
    </source>
</evidence>
<proteinExistence type="inferred from homology"/>
<dbReference type="InterPro" id="IPR001752">
    <property type="entry name" value="Kinesin_motor_dom"/>
</dbReference>
<dbReference type="EMBL" id="ASPP01027546">
    <property type="protein sequence ID" value="ETO06053.1"/>
    <property type="molecule type" value="Genomic_DNA"/>
</dbReference>
<feature type="domain" description="Kinesin motor" evidence="3">
    <location>
        <begin position="1"/>
        <end position="28"/>
    </location>
</feature>
<dbReference type="GO" id="GO:0007018">
    <property type="term" value="P:microtubule-based movement"/>
    <property type="evidence" value="ECO:0007669"/>
    <property type="project" value="InterPro"/>
</dbReference>
<organism evidence="4 5">
    <name type="scientific">Reticulomyxa filosa</name>
    <dbReference type="NCBI Taxonomy" id="46433"/>
    <lineage>
        <taxon>Eukaryota</taxon>
        <taxon>Sar</taxon>
        <taxon>Rhizaria</taxon>
        <taxon>Retaria</taxon>
        <taxon>Foraminifera</taxon>
        <taxon>Monothalamids</taxon>
        <taxon>Reticulomyxidae</taxon>
        <taxon>Reticulomyxa</taxon>
    </lineage>
</organism>
<dbReference type="GO" id="GO:0008017">
    <property type="term" value="F:microtubule binding"/>
    <property type="evidence" value="ECO:0007669"/>
    <property type="project" value="InterPro"/>
</dbReference>
<evidence type="ECO:0000259" key="3">
    <source>
        <dbReference type="PROSITE" id="PS50067"/>
    </source>
</evidence>
<comment type="caution">
    <text evidence="1">Lacks conserved residue(s) required for the propagation of feature annotation.</text>
</comment>